<evidence type="ECO:0000256" key="4">
    <source>
        <dbReference type="PIRSR" id="PIRSR617867-1"/>
    </source>
</evidence>
<comment type="similarity">
    <text evidence="1">Belongs to the low molecular weight phosphotyrosine protein phosphatase family.</text>
</comment>
<dbReference type="InterPro" id="IPR017867">
    <property type="entry name" value="Tyr_phospatase_low_mol_wt"/>
</dbReference>
<reference evidence="6" key="1">
    <citation type="submission" date="2023-03" db="EMBL/GenBank/DDBJ databases">
        <title>Selenobaculum gbiensis gen. nov. sp. nov., a new bacterium isolated from the gut microbiota of IBD patient.</title>
        <authorList>
            <person name="Yeo S."/>
            <person name="Park H."/>
            <person name="Huh C.S."/>
        </authorList>
    </citation>
    <scope>NUCLEOTIDE SEQUENCE</scope>
    <source>
        <strain evidence="6">ICN-92133</strain>
    </source>
</reference>
<name>A0A9Y2AJD5_9FIRM</name>
<dbReference type="Pfam" id="PF01451">
    <property type="entry name" value="LMWPc"/>
    <property type="match status" value="1"/>
</dbReference>
<organism evidence="6 7">
    <name type="scientific">Selenobaculum gibii</name>
    <dbReference type="NCBI Taxonomy" id="3054208"/>
    <lineage>
        <taxon>Bacteria</taxon>
        <taxon>Bacillati</taxon>
        <taxon>Bacillota</taxon>
        <taxon>Negativicutes</taxon>
        <taxon>Selenomonadales</taxon>
        <taxon>Selenomonadaceae</taxon>
        <taxon>Selenobaculum</taxon>
    </lineage>
</organism>
<evidence type="ECO:0000256" key="3">
    <source>
        <dbReference type="ARBA" id="ARBA00022912"/>
    </source>
</evidence>
<feature type="active site" description="Proton donor" evidence="4">
    <location>
        <position position="121"/>
    </location>
</feature>
<dbReference type="SUPFAM" id="SSF52788">
    <property type="entry name" value="Phosphotyrosine protein phosphatases I"/>
    <property type="match status" value="1"/>
</dbReference>
<dbReference type="InterPro" id="IPR050438">
    <property type="entry name" value="LMW_PTPase"/>
</dbReference>
<accession>A0A9Y2AJD5</accession>
<gene>
    <name evidence="6" type="ORF">P3F81_01130</name>
</gene>
<evidence type="ECO:0000256" key="1">
    <source>
        <dbReference type="ARBA" id="ARBA00011063"/>
    </source>
</evidence>
<evidence type="ECO:0000259" key="5">
    <source>
        <dbReference type="SMART" id="SM00226"/>
    </source>
</evidence>
<feature type="domain" description="Phosphotyrosine protein phosphatase I" evidence="5">
    <location>
        <begin position="2"/>
        <end position="147"/>
    </location>
</feature>
<dbReference type="CDD" id="cd16344">
    <property type="entry name" value="LMWPAP"/>
    <property type="match status" value="1"/>
</dbReference>
<dbReference type="KEGG" id="sgbi:P3F81_01130"/>
<feature type="active site" evidence="4">
    <location>
        <position position="14"/>
    </location>
</feature>
<proteinExistence type="inferred from homology"/>
<dbReference type="EMBL" id="CP120678">
    <property type="protein sequence ID" value="WIW70957.1"/>
    <property type="molecule type" value="Genomic_DNA"/>
</dbReference>
<dbReference type="AlphaFoldDB" id="A0A9Y2AJD5"/>
<sequence length="155" mass="16978">MVKVLFVCTGNTCRSPMAETLLREKISNQHLDDKIIVKSAGLAVSVGSVATSGARKAMLSKGLSLDHHVATQLTLPILEEADLILTMTKQHKLGILQAVPSIEGKVYSLAEYADSQIDIADPFGADEMTYQECAQQISQLIERLWDKICTFAEEK</sequence>
<dbReference type="Proteomes" id="UP001243623">
    <property type="component" value="Chromosome"/>
</dbReference>
<evidence type="ECO:0000256" key="2">
    <source>
        <dbReference type="ARBA" id="ARBA00022801"/>
    </source>
</evidence>
<dbReference type="SMART" id="SM00226">
    <property type="entry name" value="LMWPc"/>
    <property type="match status" value="1"/>
</dbReference>
<dbReference type="PANTHER" id="PTHR11717">
    <property type="entry name" value="LOW MOLECULAR WEIGHT PROTEIN TYROSINE PHOSPHATASE"/>
    <property type="match status" value="1"/>
</dbReference>
<keyword evidence="7" id="KW-1185">Reference proteome</keyword>
<protein>
    <submittedName>
        <fullName evidence="6">Low molecular weight protein arginine phosphatase</fullName>
    </submittedName>
</protein>
<dbReference type="PRINTS" id="PR00719">
    <property type="entry name" value="LMWPTPASE"/>
</dbReference>
<keyword evidence="3" id="KW-0904">Protein phosphatase</keyword>
<dbReference type="GO" id="GO:0004725">
    <property type="term" value="F:protein tyrosine phosphatase activity"/>
    <property type="evidence" value="ECO:0007669"/>
    <property type="project" value="InterPro"/>
</dbReference>
<keyword evidence="2" id="KW-0378">Hydrolase</keyword>
<dbReference type="InterPro" id="IPR023485">
    <property type="entry name" value="Ptyr_pPase"/>
</dbReference>
<dbReference type="InterPro" id="IPR036196">
    <property type="entry name" value="Ptyr_pPase_sf"/>
</dbReference>
<evidence type="ECO:0000313" key="7">
    <source>
        <dbReference type="Proteomes" id="UP001243623"/>
    </source>
</evidence>
<dbReference type="Gene3D" id="3.40.50.2300">
    <property type="match status" value="1"/>
</dbReference>
<dbReference type="RefSeq" id="WP_147667147.1">
    <property type="nucleotide sequence ID" value="NZ_CP120678.1"/>
</dbReference>
<feature type="active site" description="Nucleophile" evidence="4">
    <location>
        <position position="8"/>
    </location>
</feature>
<evidence type="ECO:0000313" key="6">
    <source>
        <dbReference type="EMBL" id="WIW70957.1"/>
    </source>
</evidence>
<dbReference type="PANTHER" id="PTHR11717:SF31">
    <property type="entry name" value="LOW MOLECULAR WEIGHT PROTEIN-TYROSINE-PHOSPHATASE ETP-RELATED"/>
    <property type="match status" value="1"/>
</dbReference>